<gene>
    <name evidence="2" type="ORF">GCM10010862_11930</name>
</gene>
<feature type="domain" description="DUF6998" evidence="1">
    <location>
        <begin position="21"/>
        <end position="158"/>
    </location>
</feature>
<protein>
    <recommendedName>
        <fullName evidence="1">DUF6998 domain-containing protein</fullName>
    </recommendedName>
</protein>
<keyword evidence="3" id="KW-1185">Reference proteome</keyword>
<accession>A0ABQ5W1I6</accession>
<sequence>MAALITEAQFMGFVLPPVIRELIVARNKVRDHYASSALSFTLDGNLVGDLGEALAADLFGIKLIARNRTGIDGYAPDGRSVQVKASGTKRGPAFRMVDTRAQHLLFFHLDMDACTAQLLINGPEEIALAVLKVPWTGQRMVSVPQIRAVDARVPEELRLQPAGRHQVR</sequence>
<dbReference type="EMBL" id="BSNS01000007">
    <property type="protein sequence ID" value="GLQ53934.1"/>
    <property type="molecule type" value="Genomic_DNA"/>
</dbReference>
<evidence type="ECO:0000259" key="1">
    <source>
        <dbReference type="Pfam" id="PF22522"/>
    </source>
</evidence>
<dbReference type="Pfam" id="PF22522">
    <property type="entry name" value="DUF6998"/>
    <property type="match status" value="1"/>
</dbReference>
<evidence type="ECO:0000313" key="3">
    <source>
        <dbReference type="Proteomes" id="UP001156691"/>
    </source>
</evidence>
<organism evidence="2 3">
    <name type="scientific">Devosia nitrariae</name>
    <dbReference type="NCBI Taxonomy" id="2071872"/>
    <lineage>
        <taxon>Bacteria</taxon>
        <taxon>Pseudomonadati</taxon>
        <taxon>Pseudomonadota</taxon>
        <taxon>Alphaproteobacteria</taxon>
        <taxon>Hyphomicrobiales</taxon>
        <taxon>Devosiaceae</taxon>
        <taxon>Devosia</taxon>
    </lineage>
</organism>
<reference evidence="3" key="1">
    <citation type="journal article" date="2019" name="Int. J. Syst. Evol. Microbiol.">
        <title>The Global Catalogue of Microorganisms (GCM) 10K type strain sequencing project: providing services to taxonomists for standard genome sequencing and annotation.</title>
        <authorList>
            <consortium name="The Broad Institute Genomics Platform"/>
            <consortium name="The Broad Institute Genome Sequencing Center for Infectious Disease"/>
            <person name="Wu L."/>
            <person name="Ma J."/>
        </authorList>
    </citation>
    <scope>NUCLEOTIDE SEQUENCE [LARGE SCALE GENOMIC DNA]</scope>
    <source>
        <strain evidence="3">NBRC 112416</strain>
    </source>
</reference>
<dbReference type="Proteomes" id="UP001156691">
    <property type="component" value="Unassembled WGS sequence"/>
</dbReference>
<dbReference type="InterPro" id="IPR054267">
    <property type="entry name" value="DUF6998"/>
</dbReference>
<proteinExistence type="predicted"/>
<comment type="caution">
    <text evidence="2">The sequence shown here is derived from an EMBL/GenBank/DDBJ whole genome shotgun (WGS) entry which is preliminary data.</text>
</comment>
<name>A0ABQ5W1I6_9HYPH</name>
<evidence type="ECO:0000313" key="2">
    <source>
        <dbReference type="EMBL" id="GLQ53934.1"/>
    </source>
</evidence>